<dbReference type="Pfam" id="PF20216">
    <property type="entry name" value="DUF6576"/>
    <property type="match status" value="1"/>
</dbReference>
<feature type="transmembrane region" description="Helical" evidence="7">
    <location>
        <begin position="187"/>
        <end position="206"/>
    </location>
</feature>
<dbReference type="Gene3D" id="1.20.1540.10">
    <property type="entry name" value="Rhomboid-like"/>
    <property type="match status" value="1"/>
</dbReference>
<evidence type="ECO:0000256" key="1">
    <source>
        <dbReference type="ARBA" id="ARBA00004141"/>
    </source>
</evidence>
<dbReference type="Proteomes" id="UP000248054">
    <property type="component" value="Unassembled WGS sequence"/>
</dbReference>
<comment type="subcellular location">
    <subcellularLocation>
        <location evidence="1">Membrane</location>
        <topology evidence="1">Multi-pass membrane protein</topology>
    </subcellularLocation>
</comment>
<protein>
    <submittedName>
        <fullName evidence="10">Membrane associated rhomboid family serine protease</fullName>
    </submittedName>
</protein>
<feature type="transmembrane region" description="Helical" evidence="7">
    <location>
        <begin position="62"/>
        <end position="85"/>
    </location>
</feature>
<dbReference type="InterPro" id="IPR046483">
    <property type="entry name" value="DUF6576"/>
</dbReference>
<name>A0A2V4XKA5_9FLAO</name>
<evidence type="ECO:0000256" key="6">
    <source>
        <dbReference type="ARBA" id="ARBA00023136"/>
    </source>
</evidence>
<dbReference type="GO" id="GO:0016020">
    <property type="term" value="C:membrane"/>
    <property type="evidence" value="ECO:0007669"/>
    <property type="project" value="UniProtKB-SubCell"/>
</dbReference>
<dbReference type="AlphaFoldDB" id="A0A2V4XKA5"/>
<evidence type="ECO:0000256" key="3">
    <source>
        <dbReference type="ARBA" id="ARBA00022692"/>
    </source>
</evidence>
<keyword evidence="10" id="KW-0645">Protease</keyword>
<evidence type="ECO:0000256" key="2">
    <source>
        <dbReference type="ARBA" id="ARBA00009045"/>
    </source>
</evidence>
<keyword evidence="11" id="KW-1185">Reference proteome</keyword>
<evidence type="ECO:0000256" key="5">
    <source>
        <dbReference type="ARBA" id="ARBA00022989"/>
    </source>
</evidence>
<keyword evidence="6 7" id="KW-0472">Membrane</keyword>
<evidence type="ECO:0000313" key="10">
    <source>
        <dbReference type="EMBL" id="PYE82093.1"/>
    </source>
</evidence>
<comment type="similarity">
    <text evidence="2">Belongs to the peptidase S54 family.</text>
</comment>
<evidence type="ECO:0000259" key="8">
    <source>
        <dbReference type="Pfam" id="PF01694"/>
    </source>
</evidence>
<dbReference type="GO" id="GO:0004252">
    <property type="term" value="F:serine-type endopeptidase activity"/>
    <property type="evidence" value="ECO:0007669"/>
    <property type="project" value="InterPro"/>
</dbReference>
<evidence type="ECO:0000313" key="11">
    <source>
        <dbReference type="Proteomes" id="UP000248054"/>
    </source>
</evidence>
<dbReference type="Pfam" id="PF01694">
    <property type="entry name" value="Rhomboid"/>
    <property type="match status" value="1"/>
</dbReference>
<gene>
    <name evidence="10" type="ORF">DFQ11_102674</name>
</gene>
<evidence type="ECO:0000256" key="4">
    <source>
        <dbReference type="ARBA" id="ARBA00022801"/>
    </source>
</evidence>
<dbReference type="OrthoDB" id="680602at2"/>
<feature type="domain" description="DUF6576" evidence="9">
    <location>
        <begin position="259"/>
        <end position="288"/>
    </location>
</feature>
<dbReference type="InterPro" id="IPR050925">
    <property type="entry name" value="Rhomboid_protease_S54"/>
</dbReference>
<comment type="caution">
    <text evidence="10">The sequence shown here is derived from an EMBL/GenBank/DDBJ whole genome shotgun (WGS) entry which is preliminary data.</text>
</comment>
<feature type="transmembrane region" description="Helical" evidence="7">
    <location>
        <begin position="21"/>
        <end position="42"/>
    </location>
</feature>
<accession>A0A2V4XKA5</accession>
<dbReference type="RefSeq" id="WP_110475443.1">
    <property type="nucleotide sequence ID" value="NZ_BMWQ01000002.1"/>
</dbReference>
<feature type="transmembrane region" description="Helical" evidence="7">
    <location>
        <begin position="129"/>
        <end position="150"/>
    </location>
</feature>
<proteinExistence type="inferred from homology"/>
<sequence length="294" mass="33110">MSTIQDLKYKFNNLDVFGKIIAINVVVFLVGLIFKSLLRFNVFGYFELPSDIMDFVFQPWSLITYGFLHNGLFHLAFNMLFLYYLSRMTMNLFRPKMVLNIYFLGIICGGVAYLAAANLLPLSFSGAKGILIGASAGVSAMLLFVAAYMPNSEIRLFGSFNVKWKHIAMVIVGLDLFRMMMGLNQGGYIAHFGGYLLGYFYATNLLKGNDIGIGFERMMDSFMSWFKPKSHLKTVHKTKTKTKTKGTTSTKTKTGSEALDKQKKIDAILDKISKSGYESLTSKEKEFLFKVGKD</sequence>
<evidence type="ECO:0000256" key="7">
    <source>
        <dbReference type="SAM" id="Phobius"/>
    </source>
</evidence>
<reference evidence="10 11" key="1">
    <citation type="submission" date="2018-06" db="EMBL/GenBank/DDBJ databases">
        <title>Genomic Encyclopedia of Type Strains, Phase III (KMG-III): the genomes of soil and plant-associated and newly described type strains.</title>
        <authorList>
            <person name="Whitman W."/>
        </authorList>
    </citation>
    <scope>NUCLEOTIDE SEQUENCE [LARGE SCALE GENOMIC DNA]</scope>
    <source>
        <strain evidence="10 11">CECT 7945</strain>
    </source>
</reference>
<dbReference type="GO" id="GO:0006508">
    <property type="term" value="P:proteolysis"/>
    <property type="evidence" value="ECO:0007669"/>
    <property type="project" value="UniProtKB-KW"/>
</dbReference>
<dbReference type="InterPro" id="IPR035952">
    <property type="entry name" value="Rhomboid-like_sf"/>
</dbReference>
<dbReference type="PANTHER" id="PTHR43731:SF14">
    <property type="entry name" value="PRESENILIN-ASSOCIATED RHOMBOID-LIKE PROTEIN, MITOCHONDRIAL"/>
    <property type="match status" value="1"/>
</dbReference>
<keyword evidence="3 7" id="KW-0812">Transmembrane</keyword>
<feature type="transmembrane region" description="Helical" evidence="7">
    <location>
        <begin position="97"/>
        <end position="117"/>
    </location>
</feature>
<dbReference type="PANTHER" id="PTHR43731">
    <property type="entry name" value="RHOMBOID PROTEASE"/>
    <property type="match status" value="1"/>
</dbReference>
<dbReference type="SUPFAM" id="SSF144091">
    <property type="entry name" value="Rhomboid-like"/>
    <property type="match status" value="1"/>
</dbReference>
<feature type="domain" description="Peptidase S54 rhomboid" evidence="8">
    <location>
        <begin position="58"/>
        <end position="206"/>
    </location>
</feature>
<dbReference type="InterPro" id="IPR022764">
    <property type="entry name" value="Peptidase_S54_rhomboid_dom"/>
</dbReference>
<dbReference type="EMBL" id="QJTD01000002">
    <property type="protein sequence ID" value="PYE82093.1"/>
    <property type="molecule type" value="Genomic_DNA"/>
</dbReference>
<keyword evidence="4" id="KW-0378">Hydrolase</keyword>
<keyword evidence="5 7" id="KW-1133">Transmembrane helix</keyword>
<organism evidence="10 11">
    <name type="scientific">Winogradskyella epiphytica</name>
    <dbReference type="NCBI Taxonomy" id="262005"/>
    <lineage>
        <taxon>Bacteria</taxon>
        <taxon>Pseudomonadati</taxon>
        <taxon>Bacteroidota</taxon>
        <taxon>Flavobacteriia</taxon>
        <taxon>Flavobacteriales</taxon>
        <taxon>Flavobacteriaceae</taxon>
        <taxon>Winogradskyella</taxon>
    </lineage>
</organism>
<evidence type="ECO:0000259" key="9">
    <source>
        <dbReference type="Pfam" id="PF20216"/>
    </source>
</evidence>